<feature type="transmembrane region" description="Helical" evidence="2">
    <location>
        <begin position="194"/>
        <end position="213"/>
    </location>
</feature>
<dbReference type="InterPro" id="IPR011701">
    <property type="entry name" value="MFS"/>
</dbReference>
<feature type="transmembrane region" description="Helical" evidence="2">
    <location>
        <begin position="309"/>
        <end position="334"/>
    </location>
</feature>
<proteinExistence type="predicted"/>
<feature type="transmembrane region" description="Helical" evidence="2">
    <location>
        <begin position="225"/>
        <end position="244"/>
    </location>
</feature>
<dbReference type="SUPFAM" id="SSF103473">
    <property type="entry name" value="MFS general substrate transporter"/>
    <property type="match status" value="1"/>
</dbReference>
<dbReference type="Proteomes" id="UP001323405">
    <property type="component" value="Unassembled WGS sequence"/>
</dbReference>
<evidence type="ECO:0000313" key="4">
    <source>
        <dbReference type="EMBL" id="KAK4649881.1"/>
    </source>
</evidence>
<accession>A0ABR0G2B1</accession>
<feature type="transmembrane region" description="Helical" evidence="2">
    <location>
        <begin position="138"/>
        <end position="158"/>
    </location>
</feature>
<dbReference type="InterPro" id="IPR020846">
    <property type="entry name" value="MFS_dom"/>
</dbReference>
<feature type="transmembrane region" description="Helical" evidence="2">
    <location>
        <begin position="341"/>
        <end position="360"/>
    </location>
</feature>
<feature type="transmembrane region" description="Helical" evidence="2">
    <location>
        <begin position="67"/>
        <end position="88"/>
    </location>
</feature>
<comment type="subcellular location">
    <subcellularLocation>
        <location evidence="1">Membrane</location>
        <topology evidence="1">Multi-pass membrane protein</topology>
    </subcellularLocation>
</comment>
<dbReference type="GeneID" id="87913185"/>
<feature type="transmembrane region" description="Helical" evidence="2">
    <location>
        <begin position="265"/>
        <end position="289"/>
    </location>
</feature>
<feature type="transmembrane region" description="Helical" evidence="2">
    <location>
        <begin position="108"/>
        <end position="126"/>
    </location>
</feature>
<dbReference type="InterPro" id="IPR036259">
    <property type="entry name" value="MFS_trans_sf"/>
</dbReference>
<gene>
    <name evidence="4" type="ORF">QC762_704270</name>
</gene>
<feature type="domain" description="Major facilitator superfamily (MFS) profile" evidence="3">
    <location>
        <begin position="71"/>
        <end position="458"/>
    </location>
</feature>
<dbReference type="RefSeq" id="XP_062738856.1">
    <property type="nucleotide sequence ID" value="XM_062893278.1"/>
</dbReference>
<dbReference type="EMBL" id="JAFFHA010000009">
    <property type="protein sequence ID" value="KAK4649881.1"/>
    <property type="molecule type" value="Genomic_DNA"/>
</dbReference>
<keyword evidence="2" id="KW-0472">Membrane</keyword>
<sequence length="573" mass="62500">MPSSLSDSSELGITKHAEHGGCAVKVNTAPYVNPTKESQSSLLKRFVRSNRWTPPWCRQQQGREFRYNSGIVLLSAFASAVAAANLYYTYPVLNKAADDFGVSYEKAALIPQLLQGGYGLGILFLCPLGDVFRLRPLIITLTLATTCTWLGLCLSSNFELFTTLSFLTGFVTVSPQILLPLIGTLAPPAQRATAVSLVLAGMMMGLAVPRVIAGIVTQYTPWRNIYWVALGLQCILVALMWLFFPDYPRPDPNNTQTFSRKYMNILGSIIRMMVTQPILAYGCLVTFLVNAVQASFWTTLTAHLAGPPFHFGPLNIGLFSMIGIGTTILIPVYAHFVIERFAPWFSTINGLLLTIVTVALDCYTENVLKIGGPILQALGVDFGVQLGSVAYRAAVYKELPANRANVIFTACAFIGQLVGTSIGNTVYARSGWSNVGIFHIGFALVTMGVIFLRGPKEKGWFGWTGGAGLRLENGGSKQKEEGSESDDNLAKDFHVHEGAGSDWLQFDELQGAYEDCVISGGGIRHLGRILKEVLSDLIWQARPNVEARSQVVNVAMVGGLQDKEQRRAIRVTV</sequence>
<dbReference type="PANTHER" id="PTHR42910:SF1">
    <property type="entry name" value="MAJOR FACILITATOR SUPERFAMILY (MFS) PROFILE DOMAIN-CONTAINING PROTEIN"/>
    <property type="match status" value="1"/>
</dbReference>
<reference evidence="4 5" key="1">
    <citation type="journal article" date="2023" name="bioRxiv">
        <title>High-quality genome assemblies of four members of thePodospora anserinaspecies complex.</title>
        <authorList>
            <person name="Ament-Velasquez S.L."/>
            <person name="Vogan A.A."/>
            <person name="Wallerman O."/>
            <person name="Hartmann F."/>
            <person name="Gautier V."/>
            <person name="Silar P."/>
            <person name="Giraud T."/>
            <person name="Johannesson H."/>
        </authorList>
    </citation>
    <scope>NUCLEOTIDE SEQUENCE [LARGE SCALE GENOMIC DNA]</scope>
    <source>
        <strain evidence="4 5">CBS 415.72m</strain>
    </source>
</reference>
<feature type="transmembrane region" description="Helical" evidence="2">
    <location>
        <begin position="432"/>
        <end position="452"/>
    </location>
</feature>
<keyword evidence="2" id="KW-0812">Transmembrane</keyword>
<evidence type="ECO:0000313" key="5">
    <source>
        <dbReference type="Proteomes" id="UP001323405"/>
    </source>
</evidence>
<keyword evidence="2" id="KW-1133">Transmembrane helix</keyword>
<evidence type="ECO:0000259" key="3">
    <source>
        <dbReference type="PROSITE" id="PS50850"/>
    </source>
</evidence>
<comment type="caution">
    <text evidence="4">The sequence shown here is derived from an EMBL/GenBank/DDBJ whole genome shotgun (WGS) entry which is preliminary data.</text>
</comment>
<keyword evidence="5" id="KW-1185">Reference proteome</keyword>
<feature type="transmembrane region" description="Helical" evidence="2">
    <location>
        <begin position="406"/>
        <end position="426"/>
    </location>
</feature>
<dbReference type="Gene3D" id="1.20.1250.20">
    <property type="entry name" value="MFS general substrate transporter like domains"/>
    <property type="match status" value="1"/>
</dbReference>
<dbReference type="Pfam" id="PF07690">
    <property type="entry name" value="MFS_1"/>
    <property type="match status" value="1"/>
</dbReference>
<dbReference type="PANTHER" id="PTHR42910">
    <property type="entry name" value="TRANSPORTER SCO4007-RELATED"/>
    <property type="match status" value="1"/>
</dbReference>
<protein>
    <recommendedName>
        <fullName evidence="3">Major facilitator superfamily (MFS) profile domain-containing protein</fullName>
    </recommendedName>
</protein>
<feature type="transmembrane region" description="Helical" evidence="2">
    <location>
        <begin position="164"/>
        <end position="182"/>
    </location>
</feature>
<dbReference type="CDD" id="cd17324">
    <property type="entry name" value="MFS_NepI_like"/>
    <property type="match status" value="1"/>
</dbReference>
<organism evidence="4 5">
    <name type="scientific">Podospora pseudocomata</name>
    <dbReference type="NCBI Taxonomy" id="2093779"/>
    <lineage>
        <taxon>Eukaryota</taxon>
        <taxon>Fungi</taxon>
        <taxon>Dikarya</taxon>
        <taxon>Ascomycota</taxon>
        <taxon>Pezizomycotina</taxon>
        <taxon>Sordariomycetes</taxon>
        <taxon>Sordariomycetidae</taxon>
        <taxon>Sordariales</taxon>
        <taxon>Podosporaceae</taxon>
        <taxon>Podospora</taxon>
    </lineage>
</organism>
<evidence type="ECO:0000256" key="1">
    <source>
        <dbReference type="ARBA" id="ARBA00004141"/>
    </source>
</evidence>
<evidence type="ECO:0000256" key="2">
    <source>
        <dbReference type="SAM" id="Phobius"/>
    </source>
</evidence>
<dbReference type="PROSITE" id="PS50850">
    <property type="entry name" value="MFS"/>
    <property type="match status" value="1"/>
</dbReference>
<name>A0ABR0G2B1_9PEZI</name>